<dbReference type="InterPro" id="IPR039417">
    <property type="entry name" value="Peptidase_C1A_papain-like"/>
</dbReference>
<dbReference type="EMBL" id="JAYMYQ010000006">
    <property type="protein sequence ID" value="KAK7324325.1"/>
    <property type="molecule type" value="Genomic_DNA"/>
</dbReference>
<dbReference type="PROSITE" id="PS00639">
    <property type="entry name" value="THIOL_PROTEASE_HIS"/>
    <property type="match status" value="1"/>
</dbReference>
<evidence type="ECO:0000313" key="8">
    <source>
        <dbReference type="Proteomes" id="UP001367508"/>
    </source>
</evidence>
<dbReference type="Gene3D" id="3.90.70.10">
    <property type="entry name" value="Cysteine proteinases"/>
    <property type="match status" value="1"/>
</dbReference>
<evidence type="ECO:0000256" key="3">
    <source>
        <dbReference type="ARBA" id="ARBA00022801"/>
    </source>
</evidence>
<dbReference type="GO" id="GO:0006508">
    <property type="term" value="P:proteolysis"/>
    <property type="evidence" value="ECO:0007669"/>
    <property type="project" value="UniProtKB-KW"/>
</dbReference>
<dbReference type="InterPro" id="IPR038765">
    <property type="entry name" value="Papain-like_cys_pep_sf"/>
</dbReference>
<evidence type="ECO:0000259" key="6">
    <source>
        <dbReference type="SMART" id="SM00645"/>
    </source>
</evidence>
<keyword evidence="2" id="KW-0645">Protease</keyword>
<dbReference type="Proteomes" id="UP001367508">
    <property type="component" value="Unassembled WGS sequence"/>
</dbReference>
<keyword evidence="4" id="KW-0788">Thiol protease</keyword>
<comment type="caution">
    <text evidence="7">The sequence shown here is derived from an EMBL/GenBank/DDBJ whole genome shotgun (WGS) entry which is preliminary data.</text>
</comment>
<dbReference type="InterPro" id="IPR025660">
    <property type="entry name" value="Pept_his_AS"/>
</dbReference>
<accession>A0AAN9KUX0</accession>
<evidence type="ECO:0000256" key="4">
    <source>
        <dbReference type="ARBA" id="ARBA00022807"/>
    </source>
</evidence>
<dbReference type="InterPro" id="IPR013128">
    <property type="entry name" value="Peptidase_C1A"/>
</dbReference>
<dbReference type="CDD" id="cd02248">
    <property type="entry name" value="Peptidase_C1A"/>
    <property type="match status" value="1"/>
</dbReference>
<evidence type="ECO:0000256" key="2">
    <source>
        <dbReference type="ARBA" id="ARBA00022670"/>
    </source>
</evidence>
<evidence type="ECO:0000256" key="5">
    <source>
        <dbReference type="ARBA" id="ARBA00023157"/>
    </source>
</evidence>
<keyword evidence="8" id="KW-1185">Reference proteome</keyword>
<evidence type="ECO:0000313" key="7">
    <source>
        <dbReference type="EMBL" id="KAK7324325.1"/>
    </source>
</evidence>
<protein>
    <recommendedName>
        <fullName evidence="6">Peptidase C1A papain C-terminal domain-containing protein</fullName>
    </recommendedName>
</protein>
<dbReference type="PANTHER" id="PTHR12411">
    <property type="entry name" value="CYSTEINE PROTEASE FAMILY C1-RELATED"/>
    <property type="match status" value="1"/>
</dbReference>
<evidence type="ECO:0000256" key="1">
    <source>
        <dbReference type="ARBA" id="ARBA00008455"/>
    </source>
</evidence>
<feature type="domain" description="Peptidase C1A papain C-terminal" evidence="6">
    <location>
        <begin position="40"/>
        <end position="189"/>
    </location>
</feature>
<sequence>MKISLLQFADFTNEEFIVSRTGLKQIAKDYLIHPTCTSGVPSSMDRREQVPVINDAAGLFRTVAAVEGIVKIKTRKLISLSEQQLVDCNHENHGCLRFLATEANYPYQRMTGTCQNRMARAAQISGYDDVPTNNEEQLLQAVAMQPISVCISVSNEFQLYKGGIFTGPCGTTLNHAVTIIGFGRTMFKI</sequence>
<dbReference type="AlphaFoldDB" id="A0AAN9KUX0"/>
<keyword evidence="3" id="KW-0378">Hydrolase</keyword>
<reference evidence="7 8" key="1">
    <citation type="submission" date="2024-01" db="EMBL/GenBank/DDBJ databases">
        <title>The genomes of 5 underutilized Papilionoideae crops provide insights into root nodulation and disease resistanc.</title>
        <authorList>
            <person name="Jiang F."/>
        </authorList>
    </citation>
    <scope>NUCLEOTIDE SEQUENCE [LARGE SCALE GENOMIC DNA]</scope>
    <source>
        <strain evidence="7">LVBAO_FW01</strain>
        <tissue evidence="7">Leaves</tissue>
    </source>
</reference>
<name>A0AAN9KUX0_CANGL</name>
<dbReference type="GO" id="GO:0008234">
    <property type="term" value="F:cysteine-type peptidase activity"/>
    <property type="evidence" value="ECO:0007669"/>
    <property type="project" value="UniProtKB-KW"/>
</dbReference>
<keyword evidence="5" id="KW-1015">Disulfide bond</keyword>
<dbReference type="Pfam" id="PF00112">
    <property type="entry name" value="Peptidase_C1"/>
    <property type="match status" value="1"/>
</dbReference>
<comment type="similarity">
    <text evidence="1">Belongs to the peptidase C1 family.</text>
</comment>
<dbReference type="SMART" id="SM00645">
    <property type="entry name" value="Pept_C1"/>
    <property type="match status" value="1"/>
</dbReference>
<dbReference type="InterPro" id="IPR000668">
    <property type="entry name" value="Peptidase_C1A_C"/>
</dbReference>
<proteinExistence type="inferred from homology"/>
<gene>
    <name evidence="7" type="ORF">VNO77_27858</name>
</gene>
<organism evidence="7 8">
    <name type="scientific">Canavalia gladiata</name>
    <name type="common">Sword bean</name>
    <name type="synonym">Dolichos gladiatus</name>
    <dbReference type="NCBI Taxonomy" id="3824"/>
    <lineage>
        <taxon>Eukaryota</taxon>
        <taxon>Viridiplantae</taxon>
        <taxon>Streptophyta</taxon>
        <taxon>Embryophyta</taxon>
        <taxon>Tracheophyta</taxon>
        <taxon>Spermatophyta</taxon>
        <taxon>Magnoliopsida</taxon>
        <taxon>eudicotyledons</taxon>
        <taxon>Gunneridae</taxon>
        <taxon>Pentapetalae</taxon>
        <taxon>rosids</taxon>
        <taxon>fabids</taxon>
        <taxon>Fabales</taxon>
        <taxon>Fabaceae</taxon>
        <taxon>Papilionoideae</taxon>
        <taxon>50 kb inversion clade</taxon>
        <taxon>NPAAA clade</taxon>
        <taxon>indigoferoid/millettioid clade</taxon>
        <taxon>Phaseoleae</taxon>
        <taxon>Canavalia</taxon>
    </lineage>
</organism>
<dbReference type="SUPFAM" id="SSF54001">
    <property type="entry name" value="Cysteine proteinases"/>
    <property type="match status" value="1"/>
</dbReference>